<evidence type="ECO:0000256" key="7">
    <source>
        <dbReference type="SAM" id="MobiDB-lite"/>
    </source>
</evidence>
<evidence type="ECO:0000256" key="2">
    <source>
        <dbReference type="ARBA" id="ARBA00022741"/>
    </source>
</evidence>
<keyword evidence="10" id="KW-1185">Reference proteome</keyword>
<reference evidence="9" key="2">
    <citation type="submission" date="2018-05" db="EMBL/GenBank/DDBJ databases">
        <title>OmerRS3 (Oryza meridionalis Reference Sequence Version 3).</title>
        <authorList>
            <person name="Zhang J."/>
            <person name="Kudrna D."/>
            <person name="Lee S."/>
            <person name="Talag J."/>
            <person name="Welchert J."/>
            <person name="Wing R.A."/>
        </authorList>
    </citation>
    <scope>NUCLEOTIDE SEQUENCE [LARGE SCALE GENOMIC DNA]</scope>
    <source>
        <strain evidence="9">cv. OR44</strain>
    </source>
</reference>
<feature type="compositionally biased region" description="Polar residues" evidence="7">
    <location>
        <begin position="65"/>
        <end position="95"/>
    </location>
</feature>
<feature type="compositionally biased region" description="Basic and acidic residues" evidence="7">
    <location>
        <begin position="97"/>
        <end position="112"/>
    </location>
</feature>
<dbReference type="InterPro" id="IPR008271">
    <property type="entry name" value="Ser/Thr_kinase_AS"/>
</dbReference>
<accession>A0A0E0C7N1</accession>
<evidence type="ECO:0000259" key="8">
    <source>
        <dbReference type="PROSITE" id="PS50011"/>
    </source>
</evidence>
<dbReference type="PROSITE" id="PS00108">
    <property type="entry name" value="PROTEIN_KINASE_ST"/>
    <property type="match status" value="1"/>
</dbReference>
<dbReference type="GO" id="GO:0004674">
    <property type="term" value="F:protein serine/threonine kinase activity"/>
    <property type="evidence" value="ECO:0007669"/>
    <property type="project" value="UniProtKB-EC"/>
</dbReference>
<dbReference type="SMART" id="SM00220">
    <property type="entry name" value="S_TKc"/>
    <property type="match status" value="1"/>
</dbReference>
<keyword evidence="1" id="KW-0808">Transferase</keyword>
<keyword evidence="3" id="KW-0418">Kinase</keyword>
<organism evidence="9">
    <name type="scientific">Oryza meridionalis</name>
    <dbReference type="NCBI Taxonomy" id="40149"/>
    <lineage>
        <taxon>Eukaryota</taxon>
        <taxon>Viridiplantae</taxon>
        <taxon>Streptophyta</taxon>
        <taxon>Embryophyta</taxon>
        <taxon>Tracheophyta</taxon>
        <taxon>Spermatophyta</taxon>
        <taxon>Magnoliopsida</taxon>
        <taxon>Liliopsida</taxon>
        <taxon>Poales</taxon>
        <taxon>Poaceae</taxon>
        <taxon>BOP clade</taxon>
        <taxon>Oryzoideae</taxon>
        <taxon>Oryzeae</taxon>
        <taxon>Oryzinae</taxon>
        <taxon>Oryza</taxon>
    </lineage>
</organism>
<dbReference type="InterPro" id="IPR011009">
    <property type="entry name" value="Kinase-like_dom_sf"/>
</dbReference>
<evidence type="ECO:0000256" key="6">
    <source>
        <dbReference type="ARBA" id="ARBA00048679"/>
    </source>
</evidence>
<dbReference type="Proteomes" id="UP000008021">
    <property type="component" value="Chromosome 1"/>
</dbReference>
<dbReference type="InterPro" id="IPR051681">
    <property type="entry name" value="Ser/Thr_Kinases-Pseudokinases"/>
</dbReference>
<dbReference type="PROSITE" id="PS50011">
    <property type="entry name" value="PROTEIN_KINASE_DOM"/>
    <property type="match status" value="1"/>
</dbReference>
<dbReference type="Gene3D" id="1.10.510.10">
    <property type="entry name" value="Transferase(Phosphotransferase) domain 1"/>
    <property type="match status" value="1"/>
</dbReference>
<feature type="compositionally biased region" description="Basic and acidic residues" evidence="7">
    <location>
        <begin position="247"/>
        <end position="260"/>
    </location>
</feature>
<dbReference type="InterPro" id="IPR000719">
    <property type="entry name" value="Prot_kinase_dom"/>
</dbReference>
<feature type="domain" description="Protein kinase" evidence="8">
    <location>
        <begin position="327"/>
        <end position="587"/>
    </location>
</feature>
<comment type="catalytic activity">
    <reaction evidence="5">
        <text>L-threonyl-[protein] + ATP = O-phospho-L-threonyl-[protein] + ADP + H(+)</text>
        <dbReference type="Rhea" id="RHEA:46608"/>
        <dbReference type="Rhea" id="RHEA-COMP:11060"/>
        <dbReference type="Rhea" id="RHEA-COMP:11605"/>
        <dbReference type="ChEBI" id="CHEBI:15378"/>
        <dbReference type="ChEBI" id="CHEBI:30013"/>
        <dbReference type="ChEBI" id="CHEBI:30616"/>
        <dbReference type="ChEBI" id="CHEBI:61977"/>
        <dbReference type="ChEBI" id="CHEBI:456216"/>
        <dbReference type="EC" id="2.7.11.1"/>
    </reaction>
</comment>
<dbReference type="Gramene" id="OMERI01G27810.1">
    <property type="protein sequence ID" value="OMERI01G27810.1"/>
    <property type="gene ID" value="OMERI01G27810"/>
</dbReference>
<reference evidence="9" key="1">
    <citation type="submission" date="2015-04" db="UniProtKB">
        <authorList>
            <consortium name="EnsemblPlants"/>
        </authorList>
    </citation>
    <scope>IDENTIFICATION</scope>
</reference>
<dbReference type="InterPro" id="IPR001245">
    <property type="entry name" value="Ser-Thr/Tyr_kinase_cat_dom"/>
</dbReference>
<keyword evidence="4" id="KW-0067">ATP-binding</keyword>
<evidence type="ECO:0000256" key="4">
    <source>
        <dbReference type="ARBA" id="ARBA00022840"/>
    </source>
</evidence>
<comment type="catalytic activity">
    <reaction evidence="6">
        <text>L-seryl-[protein] + ATP = O-phospho-L-seryl-[protein] + ADP + H(+)</text>
        <dbReference type="Rhea" id="RHEA:17989"/>
        <dbReference type="Rhea" id="RHEA-COMP:9863"/>
        <dbReference type="Rhea" id="RHEA-COMP:11604"/>
        <dbReference type="ChEBI" id="CHEBI:15378"/>
        <dbReference type="ChEBI" id="CHEBI:29999"/>
        <dbReference type="ChEBI" id="CHEBI:30616"/>
        <dbReference type="ChEBI" id="CHEBI:83421"/>
        <dbReference type="ChEBI" id="CHEBI:456216"/>
        <dbReference type="EC" id="2.7.11.1"/>
    </reaction>
</comment>
<sequence>MDEEDYSWVRRTRFSHSVVRSKSGREQFRAFVEQFNRGAARRQRGPGSGFMLHGLNLEPRARLPATTSANSSVPRTTGSSNAQSSSETKPASLSSDAKPEQHEKNINLEPRTRLSATTSANSSVPRTTGSSNAQPLSETKTASSSSDAKPEQQEKPRDHQPSQEVSTKQDDKAENDTKATATSGPLEFSFHPDEQTLRLQRACSSPVPFPSNKNMLVADAAARSSSLKVAGEGPKPKPKQRARSPPLRRDVPELFKEAKSSSKRFSTPPPRRKPSSPPAPSRSPPHAFATARAHGKPKHKKDSSANGRAKVAALEVLEKWTVDRSQLLIGHRFASGAHSRLFHGIYKEQPVAVKFIRQPEDEEDAELAAQLEKQFNTEVTTLSRLNHPNVIKLIGACSSPPVFCVITEFLSGGSLRTFLHKQEHKSLPLEKIISIGLDIANGIGYIHSQGVVHRDVKPENIIFDSEFCAKIVDFGISCEEAECDPLANDTGTFRWMAPEMMKHKPYGRKVDVYSFGLILWEMFTGSVPYEDLNPFQAAFAVFDKNERPVIPSSCPAPLRLLIEQCWASQPDKRPEFWQIVQILDKFKAVLDKDGTLDNMPCLNLQGTHDHKNWLAHWVQKLKHTHHDLSGPPPPKLL</sequence>
<evidence type="ECO:0000313" key="9">
    <source>
        <dbReference type="EnsemblPlants" id="OMERI01G27810.1"/>
    </source>
</evidence>
<dbReference type="HOGENOM" id="CLU_000288_7_35_1"/>
<dbReference type="PANTHER" id="PTHR44329">
    <property type="entry name" value="SERINE/THREONINE-PROTEIN KINASE TNNI3K-RELATED"/>
    <property type="match status" value="1"/>
</dbReference>
<dbReference type="Pfam" id="PF07714">
    <property type="entry name" value="PK_Tyr_Ser-Thr"/>
    <property type="match status" value="1"/>
</dbReference>
<dbReference type="GO" id="GO:0005524">
    <property type="term" value="F:ATP binding"/>
    <property type="evidence" value="ECO:0007669"/>
    <property type="project" value="UniProtKB-KW"/>
</dbReference>
<feature type="compositionally biased region" description="Polar residues" evidence="7">
    <location>
        <begin position="114"/>
        <end position="147"/>
    </location>
</feature>
<evidence type="ECO:0000256" key="1">
    <source>
        <dbReference type="ARBA" id="ARBA00022679"/>
    </source>
</evidence>
<dbReference type="SUPFAM" id="SSF56112">
    <property type="entry name" value="Protein kinase-like (PK-like)"/>
    <property type="match status" value="1"/>
</dbReference>
<feature type="region of interest" description="Disordered" evidence="7">
    <location>
        <begin position="38"/>
        <end position="307"/>
    </location>
</feature>
<feature type="compositionally biased region" description="Basic and acidic residues" evidence="7">
    <location>
        <begin position="148"/>
        <end position="177"/>
    </location>
</feature>
<dbReference type="PANTHER" id="PTHR44329:SF161">
    <property type="entry name" value="OS01G0747400 PROTEIN"/>
    <property type="match status" value="1"/>
</dbReference>
<protein>
    <recommendedName>
        <fullName evidence="8">Protein kinase domain-containing protein</fullName>
    </recommendedName>
</protein>
<dbReference type="Gene3D" id="3.30.200.20">
    <property type="entry name" value="Phosphorylase Kinase, domain 1"/>
    <property type="match status" value="1"/>
</dbReference>
<evidence type="ECO:0000256" key="5">
    <source>
        <dbReference type="ARBA" id="ARBA00047899"/>
    </source>
</evidence>
<name>A0A0E0C7N1_9ORYZ</name>
<evidence type="ECO:0000256" key="3">
    <source>
        <dbReference type="ARBA" id="ARBA00022777"/>
    </source>
</evidence>
<proteinExistence type="predicted"/>
<dbReference type="AlphaFoldDB" id="A0A0E0C7N1"/>
<dbReference type="STRING" id="40149.A0A0E0C7N1"/>
<evidence type="ECO:0000313" key="10">
    <source>
        <dbReference type="Proteomes" id="UP000008021"/>
    </source>
</evidence>
<keyword evidence="2" id="KW-0547">Nucleotide-binding</keyword>
<dbReference type="FunFam" id="3.30.200.20:FF:000034">
    <property type="entry name" value="Kinase suppressor of Ras 1"/>
    <property type="match status" value="1"/>
</dbReference>
<dbReference type="CDD" id="cd13999">
    <property type="entry name" value="STKc_MAP3K-like"/>
    <property type="match status" value="1"/>
</dbReference>
<dbReference type="eggNOG" id="KOG0192">
    <property type="taxonomic scope" value="Eukaryota"/>
</dbReference>
<dbReference type="PRINTS" id="PR00109">
    <property type="entry name" value="TYRKINASE"/>
</dbReference>
<dbReference type="EnsemblPlants" id="OMERI01G27810.1">
    <property type="protein sequence ID" value="OMERI01G27810.1"/>
    <property type="gene ID" value="OMERI01G27810"/>
</dbReference>